<dbReference type="SUPFAM" id="SSF158573">
    <property type="entry name" value="GINS helical bundle-like"/>
    <property type="match status" value="1"/>
</dbReference>
<dbReference type="InterPro" id="IPR038437">
    <property type="entry name" value="GINS_Psf3_sf"/>
</dbReference>
<dbReference type="AlphaFoldDB" id="A0A0H5BKD6"/>
<dbReference type="GO" id="GO:0000727">
    <property type="term" value="P:double-strand break repair via break-induced replication"/>
    <property type="evidence" value="ECO:0007669"/>
    <property type="project" value="TreeGrafter"/>
</dbReference>
<dbReference type="GO" id="GO:0006260">
    <property type="term" value="P:DNA replication"/>
    <property type="evidence" value="ECO:0007669"/>
    <property type="project" value="InterPro"/>
</dbReference>
<geneLocation type="nucleomorph" evidence="1"/>
<dbReference type="InterPro" id="IPR007257">
    <property type="entry name" value="GINS_Psf2"/>
</dbReference>
<accession>A0A0H5BKD6</accession>
<gene>
    <name evidence="1" type="primary">psf2</name>
</gene>
<protein>
    <submittedName>
        <fullName evidence="1">DNA replication complex GINS protein PSF2</fullName>
    </submittedName>
</protein>
<keyword evidence="1" id="KW-0542">Nucleomorph</keyword>
<proteinExistence type="predicted"/>
<dbReference type="EMBL" id="AB996601">
    <property type="protein sequence ID" value="BAS01695.1"/>
    <property type="molecule type" value="Genomic_DNA"/>
</dbReference>
<dbReference type="PANTHER" id="PTHR12772">
    <property type="entry name" value="DNA REPLICATION COMPLEX GINS PROTEIN PSF2"/>
    <property type="match status" value="1"/>
</dbReference>
<reference evidence="1" key="1">
    <citation type="journal article" date="2015" name="Genome Biol. Evol.">
        <title>Nucleomorph Genome Sequences of Two Chlorarachniophytes, Amorphochlora amoebiformis and Lotharella vacuolata.</title>
        <authorList>
            <person name="Suzuki S."/>
            <person name="Shirato S."/>
            <person name="Hirakawa Y."/>
            <person name="Ishida K."/>
        </authorList>
    </citation>
    <scope>NUCLEOTIDE SEQUENCE</scope>
    <source>
        <strain evidence="1">CCMP240</strain>
    </source>
</reference>
<dbReference type="Gene3D" id="1.20.58.2050">
    <property type="match status" value="1"/>
</dbReference>
<sequence length="182" mass="21803">MFSKVNLETLYFSLDCYFIIKVKKKYCVKKIIEKYISLNEIFGNVFYGTKTALPLWLAIFLFNRNYILIKLPNWFNLKNLRSCKIIIKEIIFLEKNTYKTLCSLGNYYLEHFFIINANLRNIFKKDFYKINISIKQVKKFRIIKILNSLIIKNSTFLIIKNLTYSEISLIKNTLLNILCYLI</sequence>
<dbReference type="PANTHER" id="PTHR12772:SF0">
    <property type="entry name" value="DNA REPLICATION COMPLEX GINS PROTEIN PSF2"/>
    <property type="match status" value="1"/>
</dbReference>
<dbReference type="InterPro" id="IPR036224">
    <property type="entry name" value="GINS_bundle-like_dom_sf"/>
</dbReference>
<evidence type="ECO:0000313" key="1">
    <source>
        <dbReference type="EMBL" id="BAS01695.1"/>
    </source>
</evidence>
<dbReference type="GO" id="GO:0000811">
    <property type="term" value="C:GINS complex"/>
    <property type="evidence" value="ECO:0007669"/>
    <property type="project" value="TreeGrafter"/>
</dbReference>
<organism evidence="1">
    <name type="scientific">Lotharella vacuolata</name>
    <dbReference type="NCBI Taxonomy" id="74820"/>
    <lineage>
        <taxon>Eukaryota</taxon>
        <taxon>Sar</taxon>
        <taxon>Rhizaria</taxon>
        <taxon>Cercozoa</taxon>
        <taxon>Chlorarachniophyceae</taxon>
        <taxon>Lotharella</taxon>
    </lineage>
</organism>
<name>A0A0H5BKD6_9EUKA</name>